<dbReference type="EMBL" id="JRGF01000002">
    <property type="protein sequence ID" value="KHE42871.1"/>
    <property type="molecule type" value="Genomic_DNA"/>
</dbReference>
<accession>A0ABR4YMG7</accession>
<dbReference type="Proteomes" id="UP000030889">
    <property type="component" value="Unassembled WGS sequence"/>
</dbReference>
<evidence type="ECO:0000313" key="2">
    <source>
        <dbReference type="Proteomes" id="UP000030889"/>
    </source>
</evidence>
<keyword evidence="2" id="KW-1185">Reference proteome</keyword>
<sequence length="60" mass="6913">MQIYYKGRQQKSSIFYAKPDGRHGNSYRRNLFIVAGRNENGRIRPYPPALPVSLSGQNML</sequence>
<proteinExistence type="predicted"/>
<organism evidence="1 2">
    <name type="scientific">Alistipes inops</name>
    <dbReference type="NCBI Taxonomy" id="1501391"/>
    <lineage>
        <taxon>Bacteria</taxon>
        <taxon>Pseudomonadati</taxon>
        <taxon>Bacteroidota</taxon>
        <taxon>Bacteroidia</taxon>
        <taxon>Bacteroidales</taxon>
        <taxon>Rikenellaceae</taxon>
        <taxon>Alistipes</taxon>
    </lineage>
</organism>
<comment type="caution">
    <text evidence="1">The sequence shown here is derived from an EMBL/GenBank/DDBJ whole genome shotgun (WGS) entry which is preliminary data.</text>
</comment>
<reference evidence="1 2" key="1">
    <citation type="submission" date="2014-09" db="EMBL/GenBank/DDBJ databases">
        <title>Alistipes sp. 627, sp. nov., a novel member of the family Rikenellaceae isolated from human faeces.</title>
        <authorList>
            <person name="Shkoporov A.N."/>
            <person name="Chaplin A.V."/>
            <person name="Motuzova O.V."/>
            <person name="Kafarskaia L.I."/>
            <person name="Khokhlova E.V."/>
            <person name="Efimov B.A."/>
        </authorList>
    </citation>
    <scope>NUCLEOTIDE SEQUENCE [LARGE SCALE GENOMIC DNA]</scope>
    <source>
        <strain evidence="1 2">627</strain>
    </source>
</reference>
<evidence type="ECO:0000313" key="1">
    <source>
        <dbReference type="EMBL" id="KHE42871.1"/>
    </source>
</evidence>
<name>A0ABR4YMG7_9BACT</name>
<protein>
    <submittedName>
        <fullName evidence="1">Uncharacterized protein</fullName>
    </submittedName>
</protein>
<gene>
    <name evidence="1" type="ORF">LG35_02435</name>
</gene>